<feature type="domain" description="Flavodoxin-like fold" evidence="7">
    <location>
        <begin position="3"/>
        <end position="186"/>
    </location>
</feature>
<evidence type="ECO:0000256" key="1">
    <source>
        <dbReference type="ARBA" id="ARBA00022630"/>
    </source>
</evidence>
<name>A0A1I0QMK5_9RHOB</name>
<accession>A0A1I0QMK5</accession>
<feature type="binding site" evidence="6">
    <location>
        <position position="10"/>
    </location>
    <ligand>
        <name>FMN</name>
        <dbReference type="ChEBI" id="CHEBI:58210"/>
    </ligand>
</feature>
<sequence>MTHILRIDSSARTDGSISRALADKVVAKHAGTTVTTRDLAQGIPHLDAAWTAATFTPPEARSANDNAALALSDQIVAEVQAADLIVISAATYNFSIPSTLKAWVDHLARAGVTFRYREDGTPEGLLTGKRVIVVTASAGTPVGAPHDFVTPYLKHILGFMGISDVEFISATGADGLADADAHIEKLAA</sequence>
<dbReference type="SUPFAM" id="SSF52218">
    <property type="entry name" value="Flavoproteins"/>
    <property type="match status" value="1"/>
</dbReference>
<gene>
    <name evidence="6" type="primary">azoR</name>
    <name evidence="8" type="ORF">SAMN05444851_2709</name>
</gene>
<feature type="binding site" evidence="6">
    <location>
        <begin position="16"/>
        <end position="18"/>
    </location>
    <ligand>
        <name>FMN</name>
        <dbReference type="ChEBI" id="CHEBI:58210"/>
    </ligand>
</feature>
<dbReference type="HAMAP" id="MF_01216">
    <property type="entry name" value="Azoreductase_type1"/>
    <property type="match status" value="1"/>
</dbReference>
<evidence type="ECO:0000256" key="4">
    <source>
        <dbReference type="ARBA" id="ARBA00023027"/>
    </source>
</evidence>
<keyword evidence="3 6" id="KW-0560">Oxidoreductase</keyword>
<dbReference type="GO" id="GO:0009055">
    <property type="term" value="F:electron transfer activity"/>
    <property type="evidence" value="ECO:0007669"/>
    <property type="project" value="UniProtKB-UniRule"/>
</dbReference>
<comment type="catalytic activity">
    <reaction evidence="5">
        <text>N,N-dimethyl-1,4-phenylenediamine + anthranilate + 2 NAD(+) = 2-(4-dimethylaminophenyl)diazenylbenzoate + 2 NADH + 2 H(+)</text>
        <dbReference type="Rhea" id="RHEA:55872"/>
        <dbReference type="ChEBI" id="CHEBI:15378"/>
        <dbReference type="ChEBI" id="CHEBI:15783"/>
        <dbReference type="ChEBI" id="CHEBI:16567"/>
        <dbReference type="ChEBI" id="CHEBI:57540"/>
        <dbReference type="ChEBI" id="CHEBI:57945"/>
        <dbReference type="ChEBI" id="CHEBI:71579"/>
        <dbReference type="EC" id="1.7.1.17"/>
    </reaction>
    <physiologicalReaction direction="right-to-left" evidence="5">
        <dbReference type="Rhea" id="RHEA:55874"/>
    </physiologicalReaction>
</comment>
<dbReference type="PANTHER" id="PTHR43741">
    <property type="entry name" value="FMN-DEPENDENT NADH-AZOREDUCTASE 1"/>
    <property type="match status" value="1"/>
</dbReference>
<dbReference type="InterPro" id="IPR050104">
    <property type="entry name" value="FMN-dep_NADH:Q_OxRdtase_AzoR1"/>
</dbReference>
<keyword evidence="9" id="KW-1185">Reference proteome</keyword>
<dbReference type="Gene3D" id="3.40.50.360">
    <property type="match status" value="1"/>
</dbReference>
<keyword evidence="1 6" id="KW-0285">Flavoprotein</keyword>
<dbReference type="InterPro" id="IPR029039">
    <property type="entry name" value="Flavoprotein-like_sf"/>
</dbReference>
<comment type="similarity">
    <text evidence="6">Belongs to the azoreductase type 1 family.</text>
</comment>
<protein>
    <recommendedName>
        <fullName evidence="6">FMN dependent NADH:quinone oxidoreductase</fullName>
        <ecNumber evidence="6">1.6.5.-</ecNumber>
    </recommendedName>
    <alternativeName>
        <fullName evidence="6">Azo-dye reductase</fullName>
    </alternativeName>
    <alternativeName>
        <fullName evidence="6">FMN-dependent NADH-azo compound oxidoreductase</fullName>
    </alternativeName>
    <alternativeName>
        <fullName evidence="6">FMN-dependent NADH-azoreductase</fullName>
        <ecNumber evidence="6">1.7.1.17</ecNumber>
    </alternativeName>
</protein>
<dbReference type="Proteomes" id="UP000199650">
    <property type="component" value="Unassembled WGS sequence"/>
</dbReference>
<keyword evidence="2 6" id="KW-0288">FMN</keyword>
<comment type="cofactor">
    <cofactor evidence="6">
        <name>FMN</name>
        <dbReference type="ChEBI" id="CHEBI:58210"/>
    </cofactor>
    <text evidence="6">Binds 1 FMN per subunit.</text>
</comment>
<comment type="catalytic activity">
    <reaction evidence="6">
        <text>2 a quinone + NADH + H(+) = 2 a 1,4-benzosemiquinone + NAD(+)</text>
        <dbReference type="Rhea" id="RHEA:65952"/>
        <dbReference type="ChEBI" id="CHEBI:15378"/>
        <dbReference type="ChEBI" id="CHEBI:57540"/>
        <dbReference type="ChEBI" id="CHEBI:57945"/>
        <dbReference type="ChEBI" id="CHEBI:132124"/>
        <dbReference type="ChEBI" id="CHEBI:134225"/>
    </reaction>
</comment>
<dbReference type="AlphaFoldDB" id="A0A1I0QMK5"/>
<comment type="function">
    <text evidence="6">Quinone reductase that provides resistance to thiol-specific stress caused by electrophilic quinones.</text>
</comment>
<evidence type="ECO:0000313" key="8">
    <source>
        <dbReference type="EMBL" id="SEW28595.1"/>
    </source>
</evidence>
<dbReference type="Pfam" id="PF02525">
    <property type="entry name" value="Flavodoxin_2"/>
    <property type="match status" value="1"/>
</dbReference>
<dbReference type="GO" id="GO:0016655">
    <property type="term" value="F:oxidoreductase activity, acting on NAD(P)H, quinone or similar compound as acceptor"/>
    <property type="evidence" value="ECO:0007669"/>
    <property type="project" value="InterPro"/>
</dbReference>
<dbReference type="GO" id="GO:0016652">
    <property type="term" value="F:oxidoreductase activity, acting on NAD(P)H as acceptor"/>
    <property type="evidence" value="ECO:0007669"/>
    <property type="project" value="UniProtKB-UniRule"/>
</dbReference>
<dbReference type="OrthoDB" id="9787136at2"/>
<dbReference type="EC" id="1.7.1.17" evidence="6"/>
<organism evidence="8 9">
    <name type="scientific">Aliiroseovarius sediminilitoris</name>
    <dbReference type="NCBI Taxonomy" id="1173584"/>
    <lineage>
        <taxon>Bacteria</taxon>
        <taxon>Pseudomonadati</taxon>
        <taxon>Pseudomonadota</taxon>
        <taxon>Alphaproteobacteria</taxon>
        <taxon>Rhodobacterales</taxon>
        <taxon>Paracoccaceae</taxon>
        <taxon>Aliiroseovarius</taxon>
    </lineage>
</organism>
<dbReference type="InterPro" id="IPR003680">
    <property type="entry name" value="Flavodoxin_fold"/>
</dbReference>
<comment type="caution">
    <text evidence="6">Lacks conserved residue(s) required for the propagation of feature annotation.</text>
</comment>
<dbReference type="GO" id="GO:0010181">
    <property type="term" value="F:FMN binding"/>
    <property type="evidence" value="ECO:0007669"/>
    <property type="project" value="UniProtKB-UniRule"/>
</dbReference>
<evidence type="ECO:0000259" key="7">
    <source>
        <dbReference type="Pfam" id="PF02525"/>
    </source>
</evidence>
<evidence type="ECO:0000256" key="2">
    <source>
        <dbReference type="ARBA" id="ARBA00022643"/>
    </source>
</evidence>
<evidence type="ECO:0000256" key="5">
    <source>
        <dbReference type="ARBA" id="ARBA00048542"/>
    </source>
</evidence>
<dbReference type="EC" id="1.6.5.-" evidence="6"/>
<reference evidence="8 9" key="1">
    <citation type="submission" date="2016-10" db="EMBL/GenBank/DDBJ databases">
        <authorList>
            <person name="de Groot N.N."/>
        </authorList>
    </citation>
    <scope>NUCLEOTIDE SEQUENCE [LARGE SCALE GENOMIC DNA]</scope>
    <source>
        <strain evidence="8 9">DSM 29439</strain>
    </source>
</reference>
<dbReference type="EMBL" id="FOJB01000001">
    <property type="protein sequence ID" value="SEW28595.1"/>
    <property type="molecule type" value="Genomic_DNA"/>
</dbReference>
<dbReference type="PANTHER" id="PTHR43741:SF2">
    <property type="entry name" value="FMN-DEPENDENT NADH:QUINONE OXIDOREDUCTASE"/>
    <property type="match status" value="1"/>
</dbReference>
<proteinExistence type="inferred from homology"/>
<dbReference type="RefSeq" id="WP_091431307.1">
    <property type="nucleotide sequence ID" value="NZ_FOJB01000001.1"/>
</dbReference>
<keyword evidence="4 6" id="KW-0520">NAD</keyword>
<evidence type="ECO:0000313" key="9">
    <source>
        <dbReference type="Proteomes" id="UP000199650"/>
    </source>
</evidence>
<dbReference type="InterPro" id="IPR023048">
    <property type="entry name" value="NADH:quinone_OxRdtase_FMN_depd"/>
</dbReference>
<comment type="function">
    <text evidence="6">Also exhibits azoreductase activity. Catalyzes the reductive cleavage of the azo bond in aromatic azo compounds to the corresponding amines.</text>
</comment>
<evidence type="ECO:0000256" key="3">
    <source>
        <dbReference type="ARBA" id="ARBA00023002"/>
    </source>
</evidence>
<evidence type="ECO:0000256" key="6">
    <source>
        <dbReference type="HAMAP-Rule" id="MF_01216"/>
    </source>
</evidence>
<dbReference type="STRING" id="1173584.SAMN05444851_2709"/>
<comment type="subunit">
    <text evidence="6">Homodimer.</text>
</comment>